<evidence type="ECO:0000313" key="3">
    <source>
        <dbReference type="Proteomes" id="UP000054563"/>
    </source>
</evidence>
<dbReference type="VEuPathDB" id="FungiDB:CIHG_06342"/>
<reference evidence="3" key="1">
    <citation type="journal article" date="2010" name="Genome Res.">
        <title>Population genomic sequencing of Coccidioides fungi reveals recent hybridization and transposon control.</title>
        <authorList>
            <person name="Neafsey D.E."/>
            <person name="Barker B.M."/>
            <person name="Sharpton T.J."/>
            <person name="Stajich J.E."/>
            <person name="Park D.J."/>
            <person name="Whiston E."/>
            <person name="Hung C.-Y."/>
            <person name="McMahan C."/>
            <person name="White J."/>
            <person name="Sykes S."/>
            <person name="Heiman D."/>
            <person name="Young S."/>
            <person name="Zeng Q."/>
            <person name="Abouelleil A."/>
            <person name="Aftuck L."/>
            <person name="Bessette D."/>
            <person name="Brown A."/>
            <person name="FitzGerald M."/>
            <person name="Lui A."/>
            <person name="Macdonald J.P."/>
            <person name="Priest M."/>
            <person name="Orbach M.J."/>
            <person name="Galgiani J.N."/>
            <person name="Kirkland T.N."/>
            <person name="Cole G.T."/>
            <person name="Birren B.W."/>
            <person name="Henn M.R."/>
            <person name="Taylor J.W."/>
            <person name="Rounsley S.D."/>
        </authorList>
    </citation>
    <scope>NUCLEOTIDE SEQUENCE [LARGE SCALE GENOMIC DNA]</scope>
    <source>
        <strain evidence="3">H538.4</strain>
    </source>
</reference>
<dbReference type="AlphaFoldDB" id="A0A0J8RUV1"/>
<protein>
    <recommendedName>
        <fullName evidence="4">Secreted protein</fullName>
    </recommendedName>
</protein>
<dbReference type="Proteomes" id="UP000054563">
    <property type="component" value="Unassembled WGS sequence"/>
</dbReference>
<evidence type="ECO:0000256" key="1">
    <source>
        <dbReference type="SAM" id="SignalP"/>
    </source>
</evidence>
<dbReference type="EMBL" id="DS017005">
    <property type="protein sequence ID" value="KMU88542.1"/>
    <property type="molecule type" value="Genomic_DNA"/>
</dbReference>
<evidence type="ECO:0008006" key="4">
    <source>
        <dbReference type="Google" id="ProtNLM"/>
    </source>
</evidence>
<evidence type="ECO:0000313" key="2">
    <source>
        <dbReference type="EMBL" id="KMU88542.1"/>
    </source>
</evidence>
<feature type="signal peptide" evidence="1">
    <location>
        <begin position="1"/>
        <end position="17"/>
    </location>
</feature>
<keyword evidence="1" id="KW-0732">Signal</keyword>
<feature type="chain" id="PRO_5005308469" description="Secreted protein" evidence="1">
    <location>
        <begin position="18"/>
        <end position="106"/>
    </location>
</feature>
<accession>A0A0J8RUV1</accession>
<organism evidence="2 3">
    <name type="scientific">Coccidioides immitis H538.4</name>
    <dbReference type="NCBI Taxonomy" id="396776"/>
    <lineage>
        <taxon>Eukaryota</taxon>
        <taxon>Fungi</taxon>
        <taxon>Dikarya</taxon>
        <taxon>Ascomycota</taxon>
        <taxon>Pezizomycotina</taxon>
        <taxon>Eurotiomycetes</taxon>
        <taxon>Eurotiomycetidae</taxon>
        <taxon>Onygenales</taxon>
        <taxon>Onygenaceae</taxon>
        <taxon>Coccidioides</taxon>
    </lineage>
</organism>
<proteinExistence type="predicted"/>
<sequence>MLYIFAFLLDLIGHHDSARPSSDGENFDFPLLAAEHGLLIYLVRSFRAINVWIIPGEDGCDIRSHIGEGQRNKDGLRFRSTVICVMVTWQSLCQLEMPDKSKKEKE</sequence>
<name>A0A0J8RUV1_COCIT</name>
<gene>
    <name evidence="2" type="ORF">CIHG_06342</name>
</gene>